<dbReference type="EMBL" id="BAAFGZ010000197">
    <property type="protein sequence ID" value="GAB0136493.1"/>
    <property type="molecule type" value="Genomic_DNA"/>
</dbReference>
<feature type="region of interest" description="Disordered" evidence="1">
    <location>
        <begin position="114"/>
        <end position="142"/>
    </location>
</feature>
<organism evidence="3 4">
    <name type="scientific">Epichloe bromicola</name>
    <dbReference type="NCBI Taxonomy" id="79588"/>
    <lineage>
        <taxon>Eukaryota</taxon>
        <taxon>Fungi</taxon>
        <taxon>Dikarya</taxon>
        <taxon>Ascomycota</taxon>
        <taxon>Pezizomycotina</taxon>
        <taxon>Sordariomycetes</taxon>
        <taxon>Hypocreomycetidae</taxon>
        <taxon>Hypocreales</taxon>
        <taxon>Clavicipitaceae</taxon>
        <taxon>Epichloe</taxon>
    </lineage>
</organism>
<protein>
    <recommendedName>
        <fullName evidence="5">Clock-controlled pheromone ccg-4</fullName>
    </recommendedName>
</protein>
<evidence type="ECO:0008006" key="5">
    <source>
        <dbReference type="Google" id="ProtNLM"/>
    </source>
</evidence>
<gene>
    <name evidence="3" type="primary">g4793</name>
    <name evidence="3" type="ORF">EsDP_00004793</name>
</gene>
<evidence type="ECO:0000313" key="4">
    <source>
        <dbReference type="Proteomes" id="UP001562357"/>
    </source>
</evidence>
<accession>A0ABQ0CSX1</accession>
<sequence>MHVTSFVLALVAVGAHAAPAPAPAPAPEPQPWCWRPGQPCWMVKRAADAFAEAVQTSGGLEERAAPEASYSNAPGGAAYKTKRSLNELAHLAALTARSPDDYYNALGLDKEFESDQQGPIKKRESAPRCSRSGEACGKRDTSEDDIATEDKKWCDGPGRACWKSKRAAAAVLKAIRGEDGAEAAKDAHDLPFKPSAFPPECNGDRILCWKKREASPEANPEANPAPWCWRPGQPCWMAKRDLHALEVAARSIVDES</sequence>
<comment type="caution">
    <text evidence="3">The sequence shown here is derived from an EMBL/GenBank/DDBJ whole genome shotgun (WGS) entry which is preliminary data.</text>
</comment>
<evidence type="ECO:0000256" key="1">
    <source>
        <dbReference type="SAM" id="MobiDB-lite"/>
    </source>
</evidence>
<feature type="chain" id="PRO_5046809597" description="Clock-controlled pheromone ccg-4" evidence="2">
    <location>
        <begin position="18"/>
        <end position="256"/>
    </location>
</feature>
<evidence type="ECO:0000256" key="2">
    <source>
        <dbReference type="SAM" id="SignalP"/>
    </source>
</evidence>
<reference evidence="4" key="1">
    <citation type="submission" date="2024-06" db="EMBL/GenBank/DDBJ databases">
        <title>Draft Genome Sequences of Epichloe bromicola Strains Isolated from Elymus ciliaris.</title>
        <authorList>
            <consortium name="Epichloe bromicola genome sequencing consortium"/>
            <person name="Miura A."/>
            <person name="Imano S."/>
            <person name="Ashida A."/>
            <person name="Sato I."/>
            <person name="Chiba S."/>
            <person name="Tanaka A."/>
            <person name="Camagna M."/>
            <person name="Takemoto D."/>
        </authorList>
    </citation>
    <scope>NUCLEOTIDE SEQUENCE [LARGE SCALE GENOMIC DNA]</scope>
    <source>
        <strain evidence="4">DP</strain>
    </source>
</reference>
<proteinExistence type="predicted"/>
<keyword evidence="4" id="KW-1185">Reference proteome</keyword>
<feature type="signal peptide" evidence="2">
    <location>
        <begin position="1"/>
        <end position="17"/>
    </location>
</feature>
<dbReference type="Proteomes" id="UP001562357">
    <property type="component" value="Unassembled WGS sequence"/>
</dbReference>
<name>A0ABQ0CSX1_9HYPO</name>
<keyword evidence="2" id="KW-0732">Signal</keyword>
<evidence type="ECO:0000313" key="3">
    <source>
        <dbReference type="EMBL" id="GAB0136493.1"/>
    </source>
</evidence>